<keyword evidence="3" id="KW-0150">Chloroplast</keyword>
<comment type="subcellular location">
    <subcellularLocation>
        <location evidence="1">Plastid</location>
        <location evidence="1">Chloroplast thylakoid membrane</location>
        <topology evidence="1">Single-pass membrane protein</topology>
    </subcellularLocation>
</comment>
<evidence type="ECO:0000256" key="8">
    <source>
        <dbReference type="ARBA" id="ARBA00023276"/>
    </source>
</evidence>
<keyword evidence="7" id="KW-0472">Membrane</keyword>
<evidence type="ECO:0000313" key="10">
    <source>
        <dbReference type="EnsemblPlants" id="EMT00969"/>
    </source>
</evidence>
<sequence length="138" mass="14509">MCWSASASIHTCKLQHTLGNGNDQHHHRRLRRQAVAGCRAASTECGQGREAEVQLLQGAQEEGVLSSGSGGSQGAPLLVAAPALLEVDERMSAERAWLGDNLLGWILLGAVGLVLCFHSVYSYILDDGDQSGAGGNTL</sequence>
<evidence type="ECO:0000256" key="2">
    <source>
        <dbReference type="ARBA" id="ARBA00010395"/>
    </source>
</evidence>
<evidence type="ECO:0000256" key="9">
    <source>
        <dbReference type="ARBA" id="ARBA00031756"/>
    </source>
</evidence>
<dbReference type="InterPro" id="IPR009806">
    <property type="entry name" value="PSII_PsbW_class2"/>
</dbReference>
<evidence type="ECO:0000256" key="4">
    <source>
        <dbReference type="ARBA" id="ARBA00022531"/>
    </source>
</evidence>
<comment type="similarity">
    <text evidence="2">Belongs to the psbW family.</text>
</comment>
<evidence type="ECO:0000256" key="3">
    <source>
        <dbReference type="ARBA" id="ARBA00022528"/>
    </source>
</evidence>
<dbReference type="PANTHER" id="PTHR34552">
    <property type="entry name" value="PHOTOSYSTEM II REACTION CENTER W PROTEIN, CHLOROPLASTIC"/>
    <property type="match status" value="1"/>
</dbReference>
<evidence type="ECO:0000256" key="1">
    <source>
        <dbReference type="ARBA" id="ARBA00004581"/>
    </source>
</evidence>
<evidence type="ECO:0000256" key="6">
    <source>
        <dbReference type="ARBA" id="ARBA00023078"/>
    </source>
</evidence>
<keyword evidence="4" id="KW-0602">Photosynthesis</keyword>
<proteinExistence type="inferred from homology"/>
<name>N1QTT8_AEGTA</name>
<evidence type="ECO:0000256" key="7">
    <source>
        <dbReference type="ARBA" id="ARBA00023136"/>
    </source>
</evidence>
<keyword evidence="6" id="KW-0793">Thylakoid</keyword>
<dbReference type="AlphaFoldDB" id="N1QTT8"/>
<keyword evidence="8" id="KW-0604">Photosystem II</keyword>
<keyword evidence="5" id="KW-0934">Plastid</keyword>
<dbReference type="PANTHER" id="PTHR34552:SF3">
    <property type="entry name" value="PSII 6.1 KDA PROTEIN"/>
    <property type="match status" value="1"/>
</dbReference>
<dbReference type="GO" id="GO:0042549">
    <property type="term" value="P:photosystem II stabilization"/>
    <property type="evidence" value="ECO:0007669"/>
    <property type="project" value="TreeGrafter"/>
</dbReference>
<dbReference type="EnsemblPlants" id="EMT00969">
    <property type="protein sequence ID" value="EMT00969"/>
    <property type="gene ID" value="F775_12265"/>
</dbReference>
<dbReference type="GO" id="GO:0009535">
    <property type="term" value="C:chloroplast thylakoid membrane"/>
    <property type="evidence" value="ECO:0007669"/>
    <property type="project" value="UniProtKB-SubCell"/>
</dbReference>
<reference evidence="10" key="1">
    <citation type="submission" date="2015-06" db="UniProtKB">
        <authorList>
            <consortium name="EnsemblPlants"/>
        </authorList>
    </citation>
    <scope>IDENTIFICATION</scope>
</reference>
<dbReference type="GO" id="GO:0015979">
    <property type="term" value="P:photosynthesis"/>
    <property type="evidence" value="ECO:0007669"/>
    <property type="project" value="UniProtKB-KW"/>
</dbReference>
<protein>
    <recommendedName>
        <fullName evidence="9">PSII 6.1 kDa protein</fullName>
    </recommendedName>
</protein>
<organism evidence="10">
    <name type="scientific">Aegilops tauschii</name>
    <name type="common">Tausch's goatgrass</name>
    <name type="synonym">Aegilops squarrosa</name>
    <dbReference type="NCBI Taxonomy" id="37682"/>
    <lineage>
        <taxon>Eukaryota</taxon>
        <taxon>Viridiplantae</taxon>
        <taxon>Streptophyta</taxon>
        <taxon>Embryophyta</taxon>
        <taxon>Tracheophyta</taxon>
        <taxon>Spermatophyta</taxon>
        <taxon>Magnoliopsida</taxon>
        <taxon>Liliopsida</taxon>
        <taxon>Poales</taxon>
        <taxon>Poaceae</taxon>
        <taxon>BOP clade</taxon>
        <taxon>Pooideae</taxon>
        <taxon>Triticodae</taxon>
        <taxon>Triticeae</taxon>
        <taxon>Triticinae</taxon>
        <taxon>Aegilops</taxon>
    </lineage>
</organism>
<dbReference type="GO" id="GO:0009523">
    <property type="term" value="C:photosystem II"/>
    <property type="evidence" value="ECO:0007669"/>
    <property type="project" value="UniProtKB-KW"/>
</dbReference>
<dbReference type="Pfam" id="PF07123">
    <property type="entry name" value="PsbW"/>
    <property type="match status" value="1"/>
</dbReference>
<accession>N1QTT8</accession>
<evidence type="ECO:0000256" key="5">
    <source>
        <dbReference type="ARBA" id="ARBA00022640"/>
    </source>
</evidence>